<dbReference type="SUPFAM" id="SSF55729">
    <property type="entry name" value="Acyl-CoA N-acyltransferases (Nat)"/>
    <property type="match status" value="1"/>
</dbReference>
<dbReference type="InterPro" id="IPR038740">
    <property type="entry name" value="BioF2-like_GNAT_dom"/>
</dbReference>
<name>A0A2T3J2P8_9GAMM</name>
<proteinExistence type="predicted"/>
<dbReference type="AlphaFoldDB" id="A0A2T3J2P8"/>
<evidence type="ECO:0000313" key="3">
    <source>
        <dbReference type="Proteomes" id="UP000241222"/>
    </source>
</evidence>
<comment type="caution">
    <text evidence="2">The sequence shown here is derived from an EMBL/GenBank/DDBJ whole genome shotgun (WGS) entry which is preliminary data.</text>
</comment>
<organism evidence="2 3">
    <name type="scientific">Photobacterium lutimaris</name>
    <dbReference type="NCBI Taxonomy" id="388278"/>
    <lineage>
        <taxon>Bacteria</taxon>
        <taxon>Pseudomonadati</taxon>
        <taxon>Pseudomonadota</taxon>
        <taxon>Gammaproteobacteria</taxon>
        <taxon>Vibrionales</taxon>
        <taxon>Vibrionaceae</taxon>
        <taxon>Photobacterium</taxon>
    </lineage>
</organism>
<keyword evidence="3" id="KW-1185">Reference proteome</keyword>
<evidence type="ECO:0000259" key="1">
    <source>
        <dbReference type="Pfam" id="PF13480"/>
    </source>
</evidence>
<gene>
    <name evidence="2" type="ORF">C9I99_00670</name>
</gene>
<sequence>MIVTILGSEWRLGLIGFTLGVLVNRQNNAIESEVYFCPDREWLKQAWTELENHSEPNVFLSWLWIGSWFESLVDDYYVIEARRNNEVIGLGIIVLQADSYYRYFKGASCYLHRLGDELLDQAWIEYNDFLMLKGHEVDIRQAMISTVMDEIVGNGKFVVGASHHTVIDCSLTEYGVEAVWESLTYQVDLEQLRQNNQALSNVISRSARYQTMRSVRRYQEYGEIKVSTAKSVEEALSYFSMAKPLHIKRWGDQSGQSGFCNPYFMKFHEALIRNGVVSGNVCLHKITAGKELIAIIYNFHWRGKVTFYLCALNYEMHDKHLKPGLVSHYFLINTAMDNGFSHYDFMGGSDRYKKTFANSTSSLYVYEIRKSKNVLAFKNKLRYVKHQLSGYYSG</sequence>
<evidence type="ECO:0000313" key="2">
    <source>
        <dbReference type="EMBL" id="PSU35568.1"/>
    </source>
</evidence>
<dbReference type="Gene3D" id="3.40.630.30">
    <property type="match status" value="1"/>
</dbReference>
<dbReference type="Pfam" id="PF13480">
    <property type="entry name" value="Acetyltransf_6"/>
    <property type="match status" value="1"/>
</dbReference>
<accession>A0A2T3J2P8</accession>
<protein>
    <recommendedName>
        <fullName evidence="1">BioF2-like acetyltransferase domain-containing protein</fullName>
    </recommendedName>
</protein>
<reference evidence="2 3" key="1">
    <citation type="submission" date="2018-03" db="EMBL/GenBank/DDBJ databases">
        <title>Whole genome sequencing of Histamine producing bacteria.</title>
        <authorList>
            <person name="Butler K."/>
        </authorList>
    </citation>
    <scope>NUCLEOTIDE SEQUENCE [LARGE SCALE GENOMIC DNA]</scope>
    <source>
        <strain evidence="2 3">JCM 13586</strain>
    </source>
</reference>
<dbReference type="InterPro" id="IPR016181">
    <property type="entry name" value="Acyl_CoA_acyltransferase"/>
</dbReference>
<feature type="domain" description="BioF2-like acetyltransferase" evidence="1">
    <location>
        <begin position="205"/>
        <end position="354"/>
    </location>
</feature>
<dbReference type="EMBL" id="PYMH01000001">
    <property type="protein sequence ID" value="PSU35568.1"/>
    <property type="molecule type" value="Genomic_DNA"/>
</dbReference>
<dbReference type="Proteomes" id="UP000241222">
    <property type="component" value="Unassembled WGS sequence"/>
</dbReference>